<accession>A0ABX3SNC9</accession>
<gene>
    <name evidence="2" type="ORF">BST29_21990</name>
</gene>
<feature type="region of interest" description="Disordered" evidence="1">
    <location>
        <begin position="1"/>
        <end position="33"/>
    </location>
</feature>
<keyword evidence="2" id="KW-0540">Nuclease</keyword>
<keyword evidence="2" id="KW-0378">Hydrolase</keyword>
<evidence type="ECO:0000313" key="2">
    <source>
        <dbReference type="EMBL" id="ORA78255.1"/>
    </source>
</evidence>
<feature type="compositionally biased region" description="Basic and acidic residues" evidence="1">
    <location>
        <begin position="19"/>
        <end position="33"/>
    </location>
</feature>
<sequence>WIPPAHLDRGQPRTNTYWHPEKLLRHDQDDDDP</sequence>
<evidence type="ECO:0000256" key="1">
    <source>
        <dbReference type="SAM" id="MobiDB-lite"/>
    </source>
</evidence>
<keyword evidence="2" id="KW-0255">Endonuclease</keyword>
<dbReference type="Proteomes" id="UP000243140">
    <property type="component" value="Unassembled WGS sequence"/>
</dbReference>
<dbReference type="EMBL" id="MVHV01000030">
    <property type="protein sequence ID" value="ORA78255.1"/>
    <property type="molecule type" value="Genomic_DNA"/>
</dbReference>
<feature type="compositionally biased region" description="Basic and acidic residues" evidence="1">
    <location>
        <begin position="1"/>
        <end position="11"/>
    </location>
</feature>
<reference evidence="2 3" key="1">
    <citation type="submission" date="2017-02" db="EMBL/GenBank/DDBJ databases">
        <title>The new phylogeny of genus Mycobacterium.</title>
        <authorList>
            <person name="Tortoli E."/>
            <person name="Trovato A."/>
            <person name="Cirillo D.M."/>
        </authorList>
    </citation>
    <scope>NUCLEOTIDE SEQUENCE [LARGE SCALE GENOMIC DNA]</scope>
    <source>
        <strain evidence="2 3">IP1130001</strain>
    </source>
</reference>
<proteinExistence type="predicted"/>
<dbReference type="GO" id="GO:0004519">
    <property type="term" value="F:endonuclease activity"/>
    <property type="evidence" value="ECO:0007669"/>
    <property type="project" value="UniProtKB-KW"/>
</dbReference>
<keyword evidence="3" id="KW-1185">Reference proteome</keyword>
<feature type="non-terminal residue" evidence="2">
    <location>
        <position position="1"/>
    </location>
</feature>
<evidence type="ECO:0000313" key="3">
    <source>
        <dbReference type="Proteomes" id="UP000243140"/>
    </source>
</evidence>
<name>A0ABX3SNC9_MYCMA</name>
<comment type="caution">
    <text evidence="2">The sequence shown here is derived from an EMBL/GenBank/DDBJ whole genome shotgun (WGS) entry which is preliminary data.</text>
</comment>
<organism evidence="2 3">
    <name type="scientific">Mycobacterium malmoense</name>
    <dbReference type="NCBI Taxonomy" id="1780"/>
    <lineage>
        <taxon>Bacteria</taxon>
        <taxon>Bacillati</taxon>
        <taxon>Actinomycetota</taxon>
        <taxon>Actinomycetes</taxon>
        <taxon>Mycobacteriales</taxon>
        <taxon>Mycobacteriaceae</taxon>
        <taxon>Mycobacterium</taxon>
    </lineage>
</organism>
<protein>
    <submittedName>
        <fullName evidence="2">HNH endonuclease</fullName>
    </submittedName>
</protein>